<evidence type="ECO:0000256" key="1">
    <source>
        <dbReference type="ARBA" id="ARBA00023125"/>
    </source>
</evidence>
<dbReference type="Proteomes" id="UP000616547">
    <property type="component" value="Unassembled WGS sequence"/>
</dbReference>
<name>A0ABQ3W5Z4_9LACO</name>
<evidence type="ECO:0000313" key="5">
    <source>
        <dbReference type="Proteomes" id="UP000616547"/>
    </source>
</evidence>
<protein>
    <submittedName>
        <fullName evidence="4">TetR family transcriptional regulator</fullName>
    </submittedName>
</protein>
<dbReference type="RefSeq" id="WP_201331007.1">
    <property type="nucleotide sequence ID" value="NZ_BOCG01000629.1"/>
</dbReference>
<proteinExistence type="predicted"/>
<feature type="domain" description="HTH tetR-type" evidence="3">
    <location>
        <begin position="1"/>
        <end position="61"/>
    </location>
</feature>
<keyword evidence="1 2" id="KW-0238">DNA-binding</keyword>
<organism evidence="4 5">
    <name type="scientific">Lactobacillus nasalidis</name>
    <dbReference type="NCBI Taxonomy" id="2797258"/>
    <lineage>
        <taxon>Bacteria</taxon>
        <taxon>Bacillati</taxon>
        <taxon>Bacillota</taxon>
        <taxon>Bacilli</taxon>
        <taxon>Lactobacillales</taxon>
        <taxon>Lactobacillaceae</taxon>
        <taxon>Lactobacillus</taxon>
    </lineage>
</organism>
<dbReference type="PANTHER" id="PTHR43479:SF11">
    <property type="entry name" value="ACREF_ENVCD OPERON REPRESSOR-RELATED"/>
    <property type="match status" value="1"/>
</dbReference>
<gene>
    <name evidence="4" type="ORF">lacNasYZ03_16600</name>
</gene>
<dbReference type="SUPFAM" id="SSF46689">
    <property type="entry name" value="Homeodomain-like"/>
    <property type="match status" value="1"/>
</dbReference>
<dbReference type="PANTHER" id="PTHR43479">
    <property type="entry name" value="ACREF/ENVCD OPERON REPRESSOR-RELATED"/>
    <property type="match status" value="1"/>
</dbReference>
<evidence type="ECO:0000313" key="4">
    <source>
        <dbReference type="EMBL" id="GHW01973.1"/>
    </source>
</evidence>
<reference evidence="5" key="1">
    <citation type="submission" date="2021-01" db="EMBL/GenBank/DDBJ databases">
        <title>Draft genome sequence of Nasalis larvatus strain YZ03.</title>
        <authorList>
            <person name="Suzuki-Hashido N."/>
            <person name="Tsuchida S."/>
            <person name="Hayakawa T."/>
        </authorList>
    </citation>
    <scope>NUCLEOTIDE SEQUENCE [LARGE SCALE GENOMIC DNA]</scope>
    <source>
        <strain evidence="5">YZ03</strain>
    </source>
</reference>
<sequence>MTTEEKICQALLAEMEHENVATIKVKDLIKRAGISRSTFYNHYSSVQDVMEDLEMRLFSDIPANSGTIEEYLKDRKQLHELILVKFAYIKAHLREFQALTGPNGDPYFQYHLGRFFLPELQQFENRGESVQLTLANEGLNGARMSIISWWIRHPNQISLEELADFLTDFLTSYIIFIKNKRSQP</sequence>
<evidence type="ECO:0000259" key="3">
    <source>
        <dbReference type="PROSITE" id="PS50977"/>
    </source>
</evidence>
<feature type="DNA-binding region" description="H-T-H motif" evidence="2">
    <location>
        <begin position="24"/>
        <end position="43"/>
    </location>
</feature>
<dbReference type="Gene3D" id="1.10.357.10">
    <property type="entry name" value="Tetracycline Repressor, domain 2"/>
    <property type="match status" value="1"/>
</dbReference>
<dbReference type="InterPro" id="IPR001647">
    <property type="entry name" value="HTH_TetR"/>
</dbReference>
<dbReference type="InterPro" id="IPR050624">
    <property type="entry name" value="HTH-type_Tx_Regulator"/>
</dbReference>
<keyword evidence="5" id="KW-1185">Reference proteome</keyword>
<evidence type="ECO:0000256" key="2">
    <source>
        <dbReference type="PROSITE-ProRule" id="PRU00335"/>
    </source>
</evidence>
<accession>A0ABQ3W5Z4</accession>
<dbReference type="PROSITE" id="PS50977">
    <property type="entry name" value="HTH_TETR_2"/>
    <property type="match status" value="1"/>
</dbReference>
<dbReference type="InterPro" id="IPR009057">
    <property type="entry name" value="Homeodomain-like_sf"/>
</dbReference>
<comment type="caution">
    <text evidence="4">The sequence shown here is derived from an EMBL/GenBank/DDBJ whole genome shotgun (WGS) entry which is preliminary data.</text>
</comment>
<dbReference type="EMBL" id="BOCI01000466">
    <property type="protein sequence ID" value="GHW01973.1"/>
    <property type="molecule type" value="Genomic_DNA"/>
</dbReference>